<protein>
    <submittedName>
        <fullName evidence="2">Uncharacterized protein</fullName>
    </submittedName>
</protein>
<sequence>MHSPVPTWKVFCLLINCAAALKGGEPNLKLSSLDSQSAMELHGDRRGNNLIRCTWWEQGRSPDLGEGLGFQFYVDQVNAGIGTRSVRCSGEDFNYNDYLPAMFQRRIPAFSEDHPGVTDPLMHADFRGLFDVSSDGWEDLEPVGKCRAALEGLRRKLARHTGSDEELFNAVCVRHSIMSLSLDSVRTPSSLFRTMFATPRSVLWVWLVIPTCEAATKLGGPGLTMTGQHLPNGLTLCTWREEKPRKALGYTFYVDHINAGIGSRSAGCPGKGYRYYDYTLSHFSNGEATTMDGSRYRRDPLMQARFHGLFDARSEAWRSLTPTAKCLKALEGLRKRLALSTFAGNYELLDAMCQLQPKI</sequence>
<evidence type="ECO:0000313" key="2">
    <source>
        <dbReference type="EMBL" id="KAF4662642.1"/>
    </source>
</evidence>
<organism evidence="2 4">
    <name type="scientific">Perkinsus olseni</name>
    <name type="common">Perkinsus atlanticus</name>
    <dbReference type="NCBI Taxonomy" id="32597"/>
    <lineage>
        <taxon>Eukaryota</taxon>
        <taxon>Sar</taxon>
        <taxon>Alveolata</taxon>
        <taxon>Perkinsozoa</taxon>
        <taxon>Perkinsea</taxon>
        <taxon>Perkinsida</taxon>
        <taxon>Perkinsidae</taxon>
        <taxon>Perkinsus</taxon>
    </lineage>
</organism>
<proteinExistence type="predicted"/>
<feature type="signal peptide" evidence="1">
    <location>
        <begin position="1"/>
        <end position="20"/>
    </location>
</feature>
<dbReference type="EMBL" id="JABANN010000169">
    <property type="protein sequence ID" value="KAF4668024.1"/>
    <property type="molecule type" value="Genomic_DNA"/>
</dbReference>
<dbReference type="EMBL" id="JABAHT010000163">
    <property type="protein sequence ID" value="KAF4662642.1"/>
    <property type="molecule type" value="Genomic_DNA"/>
</dbReference>
<gene>
    <name evidence="3" type="ORF">FOL46_002181</name>
    <name evidence="2" type="ORF">FOZ61_002307</name>
</gene>
<reference evidence="4 5" key="1">
    <citation type="submission" date="2020-04" db="EMBL/GenBank/DDBJ databases">
        <title>Perkinsus olseni comparative genomics.</title>
        <authorList>
            <person name="Bogema D.R."/>
        </authorList>
    </citation>
    <scope>NUCLEOTIDE SEQUENCE [LARGE SCALE GENOMIC DNA]</scope>
    <source>
        <strain evidence="2">ATCC PRA-179</strain>
        <strain evidence="3">ATCC PRA-31</strain>
    </source>
</reference>
<evidence type="ECO:0000256" key="1">
    <source>
        <dbReference type="SAM" id="SignalP"/>
    </source>
</evidence>
<dbReference type="Proteomes" id="UP000572268">
    <property type="component" value="Unassembled WGS sequence"/>
</dbReference>
<evidence type="ECO:0000313" key="4">
    <source>
        <dbReference type="Proteomes" id="UP000570595"/>
    </source>
</evidence>
<evidence type="ECO:0000313" key="3">
    <source>
        <dbReference type="EMBL" id="KAF4668024.1"/>
    </source>
</evidence>
<evidence type="ECO:0000313" key="5">
    <source>
        <dbReference type="Proteomes" id="UP000572268"/>
    </source>
</evidence>
<name>A0A7J6LTK1_PEROL</name>
<feature type="chain" id="PRO_5036205395" evidence="1">
    <location>
        <begin position="21"/>
        <end position="359"/>
    </location>
</feature>
<dbReference type="AlphaFoldDB" id="A0A7J6LTK1"/>
<keyword evidence="1" id="KW-0732">Signal</keyword>
<dbReference type="Proteomes" id="UP000570595">
    <property type="component" value="Unassembled WGS sequence"/>
</dbReference>
<accession>A0A7J6LTK1</accession>
<comment type="caution">
    <text evidence="2">The sequence shown here is derived from an EMBL/GenBank/DDBJ whole genome shotgun (WGS) entry which is preliminary data.</text>
</comment>